<name>A0ABN3U921_9ACTN</name>
<dbReference type="SUPFAM" id="SSF55387">
    <property type="entry name" value="Frataxin/Nqo15-like"/>
    <property type="match status" value="1"/>
</dbReference>
<comment type="function">
    <text evidence="4">Involved in iron-sulfur (Fe-S) cluster assembly. May act as a regulator of Fe-S biogenesis.</text>
</comment>
<dbReference type="PROSITE" id="PS50810">
    <property type="entry name" value="FRATAXIN_2"/>
    <property type="match status" value="1"/>
</dbReference>
<keyword evidence="2 4" id="KW-0479">Metal-binding</keyword>
<gene>
    <name evidence="4 5" type="primary">cyaY</name>
    <name evidence="5" type="ORF">GCM10010315_55330</name>
</gene>
<evidence type="ECO:0000256" key="3">
    <source>
        <dbReference type="ARBA" id="ARBA00023004"/>
    </source>
</evidence>
<keyword evidence="3 4" id="KW-0408">Iron</keyword>
<dbReference type="HAMAP" id="MF_00142">
    <property type="entry name" value="CyaY"/>
    <property type="match status" value="1"/>
</dbReference>
<dbReference type="EMBL" id="BAAASL010000027">
    <property type="protein sequence ID" value="GAA2724768.1"/>
    <property type="molecule type" value="Genomic_DNA"/>
</dbReference>
<comment type="caution">
    <text evidence="5">The sequence shown here is derived from an EMBL/GenBank/DDBJ whole genome shotgun (WGS) entry which is preliminary data.</text>
</comment>
<evidence type="ECO:0000256" key="1">
    <source>
        <dbReference type="ARBA" id="ARBA00008183"/>
    </source>
</evidence>
<proteinExistence type="inferred from homology"/>
<evidence type="ECO:0000256" key="4">
    <source>
        <dbReference type="HAMAP-Rule" id="MF_00142"/>
    </source>
</evidence>
<dbReference type="Proteomes" id="UP001500886">
    <property type="component" value="Unassembled WGS sequence"/>
</dbReference>
<sequence>MSDTEYLVQAEAVLTVVERTVDAANEADHDIDLDRNGDTLTLAFANGSKIIIKLQPSAREVWVTTKAGGFHYRFVDGKWRDTRTGADLFAALSDYATQQAGMPLTFSA</sequence>
<evidence type="ECO:0000313" key="5">
    <source>
        <dbReference type="EMBL" id="GAA2724768.1"/>
    </source>
</evidence>
<dbReference type="NCBIfam" id="TIGR03421">
    <property type="entry name" value="FeS_CyaY"/>
    <property type="match status" value="1"/>
</dbReference>
<dbReference type="RefSeq" id="WP_344439192.1">
    <property type="nucleotide sequence ID" value="NZ_BAAASL010000027.1"/>
</dbReference>
<dbReference type="InterPro" id="IPR036524">
    <property type="entry name" value="Frataxin/CyaY_sf"/>
</dbReference>
<dbReference type="Pfam" id="PF01491">
    <property type="entry name" value="Frataxin_Cyay"/>
    <property type="match status" value="1"/>
</dbReference>
<dbReference type="InterPro" id="IPR047584">
    <property type="entry name" value="CyaY"/>
</dbReference>
<protein>
    <recommendedName>
        <fullName evidence="4">Iron-sulfur cluster assembly protein CyaY</fullName>
    </recommendedName>
</protein>
<organism evidence="5 6">
    <name type="scientific">Streptomyces luteosporeus</name>
    <dbReference type="NCBI Taxonomy" id="173856"/>
    <lineage>
        <taxon>Bacteria</taxon>
        <taxon>Bacillati</taxon>
        <taxon>Actinomycetota</taxon>
        <taxon>Actinomycetes</taxon>
        <taxon>Kitasatosporales</taxon>
        <taxon>Streptomycetaceae</taxon>
        <taxon>Streptomyces</taxon>
    </lineage>
</organism>
<dbReference type="InterPro" id="IPR002908">
    <property type="entry name" value="Frataxin/CyaY"/>
</dbReference>
<accession>A0ABN3U921</accession>
<evidence type="ECO:0000313" key="6">
    <source>
        <dbReference type="Proteomes" id="UP001500886"/>
    </source>
</evidence>
<dbReference type="Gene3D" id="3.30.920.10">
    <property type="entry name" value="Frataxin/CyaY"/>
    <property type="match status" value="1"/>
</dbReference>
<keyword evidence="6" id="KW-1185">Reference proteome</keyword>
<dbReference type="SMART" id="SM01219">
    <property type="entry name" value="Frataxin_Cyay"/>
    <property type="match status" value="1"/>
</dbReference>
<reference evidence="5 6" key="1">
    <citation type="journal article" date="2019" name="Int. J. Syst. Evol. Microbiol.">
        <title>The Global Catalogue of Microorganisms (GCM) 10K type strain sequencing project: providing services to taxonomists for standard genome sequencing and annotation.</title>
        <authorList>
            <consortium name="The Broad Institute Genomics Platform"/>
            <consortium name="The Broad Institute Genome Sequencing Center for Infectious Disease"/>
            <person name="Wu L."/>
            <person name="Ma J."/>
        </authorList>
    </citation>
    <scope>NUCLEOTIDE SEQUENCE [LARGE SCALE GENOMIC DNA]</scope>
    <source>
        <strain evidence="5 6">JCM 4542</strain>
    </source>
</reference>
<comment type="similarity">
    <text evidence="1 4">Belongs to the frataxin family.</text>
</comment>
<evidence type="ECO:0000256" key="2">
    <source>
        <dbReference type="ARBA" id="ARBA00022723"/>
    </source>
</evidence>